<dbReference type="RefSeq" id="WP_409358118.1">
    <property type="nucleotide sequence ID" value="NZ_JBJXVJ010000005.1"/>
</dbReference>
<organism evidence="2 3">
    <name type="scientific">Chryseobacterium kwangjuense</name>
    <dbReference type="NCBI Taxonomy" id="267125"/>
    <lineage>
        <taxon>Bacteria</taxon>
        <taxon>Pseudomonadati</taxon>
        <taxon>Bacteroidota</taxon>
        <taxon>Flavobacteriia</taxon>
        <taxon>Flavobacteriales</taxon>
        <taxon>Weeksellaceae</taxon>
        <taxon>Chryseobacterium group</taxon>
        <taxon>Chryseobacterium</taxon>
    </lineage>
</organism>
<protein>
    <submittedName>
        <fullName evidence="2">WG repeat-containing protein</fullName>
    </submittedName>
</protein>
<reference evidence="2 3" key="1">
    <citation type="submission" date="2024-12" db="EMBL/GenBank/DDBJ databases">
        <title>Draft genome sequence of Chryseobacterium kwangjuense AG447.</title>
        <authorList>
            <person name="Cheptsov V.S."/>
            <person name="Belov A."/>
            <person name="Zavarzina A.G."/>
        </authorList>
    </citation>
    <scope>NUCLEOTIDE SEQUENCE [LARGE SCALE GENOMIC DNA]</scope>
    <source>
        <strain evidence="2 3">AG447</strain>
    </source>
</reference>
<gene>
    <name evidence="2" type="ORF">ACKW6Q_20930</name>
</gene>
<evidence type="ECO:0000313" key="2">
    <source>
        <dbReference type="EMBL" id="MFN1219439.1"/>
    </source>
</evidence>
<dbReference type="PANTHER" id="PTHR37841:SF1">
    <property type="entry name" value="DUF3298 DOMAIN-CONTAINING PROTEIN"/>
    <property type="match status" value="1"/>
</dbReference>
<dbReference type="PANTHER" id="PTHR37841">
    <property type="entry name" value="GLR2918 PROTEIN"/>
    <property type="match status" value="1"/>
</dbReference>
<comment type="caution">
    <text evidence="2">The sequence shown here is derived from an EMBL/GenBank/DDBJ whole genome shotgun (WGS) entry which is preliminary data.</text>
</comment>
<dbReference type="Pfam" id="PF14903">
    <property type="entry name" value="WG_beta_rep"/>
    <property type="match status" value="4"/>
</dbReference>
<feature type="chain" id="PRO_5047425122" evidence="1">
    <location>
        <begin position="19"/>
        <end position="805"/>
    </location>
</feature>
<keyword evidence="1" id="KW-0732">Signal</keyword>
<proteinExistence type="predicted"/>
<dbReference type="Proteomes" id="UP001634154">
    <property type="component" value="Unassembled WGS sequence"/>
</dbReference>
<keyword evidence="3" id="KW-1185">Reference proteome</keyword>
<name>A0ABW9K7Z6_9FLAO</name>
<accession>A0ABW9K7Z6</accession>
<sequence>MKLFSGFLFLFIGISVYAQIPPGVPSGSYQEGVKVPGYGMPSSGGGMTIYQENKKYGVKNSGKITVVPQYDKLDFAMTSLIATKNNLRGVIDGNGKILLPLKYDDIQTDRVFFICKKGKTTEIFSSDLKPFVKGDFSRIILYNNEILVTEDYDGGQSFIFSNGTVVKNKYAEATVYNNLVVVKMNDKLGILKDGKDISGFVYDDLYFQRNMYDTKPKANKGITEIREGAKYLIGVKDKKFGLINHLGKTVLPFDYDKINLDYDKKSYYTFKNNQIGIFINETTKLEPQFKSVEKRDNIYIVSKSNKYVLLNSNLQQNPNLESDAPIETLLSSKFLKIKKNGKYGLTDNNGSLLIPFEYDGFDYLDYDRQHLITVKNNDKTGLFDLNQKKLIIPVAYEFLSDNDDFIIGFFKDKKSLFNYNGQKILTDDYDSVASSNTENSSVYFVGKDHLYTVITKDQKILMKDILSYRYIYNEDLLINPFLSNGISMLALQHKNGKYALFNEFEKKTVSNFEYDNIVQKYSADQLYFIVVKNKKYGVVDAQNKIIVDFIYDEMSFNKTYSGIKPLAFVAKKDNKYGIIGFNSTVWTPFKYDGLEKISEENLFKAKTGKTYQIINYKNEILNKNSFDYIAGFEGKQALTFSKGMMRVINNKGEFTGIEEKMQSHEGYKTFDELKLAFIQAMDSKDDEALKVFVKKTAPSPHILYFLKNNMFTREELYINESGLQHINKKYFEDLREFKYSMWNSIYNQNSLRKITDFTIHSRGFVTNARTEDHAFGDTRFLESVLRDAIKINGFWISSYFMSRKF</sequence>
<dbReference type="InterPro" id="IPR032774">
    <property type="entry name" value="WG_beta_rep"/>
</dbReference>
<dbReference type="EMBL" id="JBJXVJ010000005">
    <property type="protein sequence ID" value="MFN1219439.1"/>
    <property type="molecule type" value="Genomic_DNA"/>
</dbReference>
<evidence type="ECO:0000313" key="3">
    <source>
        <dbReference type="Proteomes" id="UP001634154"/>
    </source>
</evidence>
<feature type="signal peptide" evidence="1">
    <location>
        <begin position="1"/>
        <end position="18"/>
    </location>
</feature>
<evidence type="ECO:0000256" key="1">
    <source>
        <dbReference type="SAM" id="SignalP"/>
    </source>
</evidence>